<feature type="compositionally biased region" description="Basic residues" evidence="1">
    <location>
        <begin position="450"/>
        <end position="459"/>
    </location>
</feature>
<feature type="transmembrane region" description="Helical" evidence="2">
    <location>
        <begin position="535"/>
        <end position="557"/>
    </location>
</feature>
<keyword evidence="2" id="KW-0812">Transmembrane</keyword>
<dbReference type="GeneID" id="27663807"/>
<protein>
    <recommendedName>
        <fullName evidence="5">RGS domain-containing protein</fullName>
    </recommendedName>
</protein>
<evidence type="ECO:0000256" key="2">
    <source>
        <dbReference type="SAM" id="Phobius"/>
    </source>
</evidence>
<evidence type="ECO:0008006" key="5">
    <source>
        <dbReference type="Google" id="ProtNLM"/>
    </source>
</evidence>
<keyword evidence="2" id="KW-0472">Membrane</keyword>
<dbReference type="PANTHER" id="PTHR39466">
    <property type="entry name" value="RGS DOMAIN-CONTAINING PROTEIN"/>
    <property type="match status" value="1"/>
</dbReference>
<dbReference type="RefSeq" id="XP_016589730.1">
    <property type="nucleotide sequence ID" value="XM_016728530.1"/>
</dbReference>
<dbReference type="Proteomes" id="UP000033710">
    <property type="component" value="Unassembled WGS sequence"/>
</dbReference>
<comment type="caution">
    <text evidence="3">The sequence shown here is derived from an EMBL/GenBank/DDBJ whole genome shotgun (WGS) entry which is preliminary data.</text>
</comment>
<dbReference type="PANTHER" id="PTHR39466:SF1">
    <property type="entry name" value="RGS DOMAIN-CONTAINING PROTEIN"/>
    <property type="match status" value="1"/>
</dbReference>
<sequence length="562" mass="61772">MQPCDLNGFMDYLYYVERRAENLQFFLWYCDYIERWSRLPPQQRQLAPVWGPVEAAEAAQEEAEAATATANASVVDTVPIPNSSIHLPPPTVSANSKQHVLHSRGPSSSSNRSHGRHNLSIDTGLADYPYGAIGQYKPRTNSVTSTATATSISSMASVSSHLSTSSRVAASIHQRSDNAKLTNILTILENLPEATEPISAVEAPMPKHGPSRSGEISPSMVLPRGVSSPPMDWQEVQPDSLQPFRDELGRVVRHYIAATGDRPLPDLFPPERDACFRAAKRTTHPSALLPAFLAADSALREQSFPMFVRNWCVGNIDKGSPRLIFVQIMALVLFLVGVALDIILILLGGSGKSSSSPSGMMVDLTKSLPRLTCLAIWWPALTVLLAAWRKIDLLLHFRGQRLLRPWEIEDDDDVDGDDNEESPSPMSTYSIDLEKDMSGRSGSDSSNSPKRYHRGHRHQASTSSTSSRIDPLRKASLQALGPRNDPDSEPWARRQRRMSFYRRLISELRPTSSTGLGSRTVAVQHAGVRALQNRAVWSAVLWAGLASMSLTIVSLFIPGPGM</sequence>
<evidence type="ECO:0000256" key="1">
    <source>
        <dbReference type="SAM" id="MobiDB-lite"/>
    </source>
</evidence>
<reference evidence="3 4" key="2">
    <citation type="journal article" date="2015" name="Eukaryot. Cell">
        <title>Asexual propagation of a virulent clone complex in a human and feline outbreak of sporotrichosis.</title>
        <authorList>
            <person name="Teixeira Mde M."/>
            <person name="Rodrigues A.M."/>
            <person name="Tsui C.K."/>
            <person name="de Almeida L.G."/>
            <person name="Van Diepeningen A.D."/>
            <person name="van den Ende B.G."/>
            <person name="Fernandes G.F."/>
            <person name="Kano R."/>
            <person name="Hamelin R.C."/>
            <person name="Lopes-Bezerra L.M."/>
            <person name="Vasconcelos A.T."/>
            <person name="de Hoog S."/>
            <person name="de Camargo Z.P."/>
            <person name="Felipe M.S."/>
        </authorList>
    </citation>
    <scope>NUCLEOTIDE SEQUENCE [LARGE SCALE GENOMIC DNA]</scope>
    <source>
        <strain evidence="3 4">1099-18</strain>
    </source>
</reference>
<evidence type="ECO:0000313" key="4">
    <source>
        <dbReference type="Proteomes" id="UP000033710"/>
    </source>
</evidence>
<feature type="compositionally biased region" description="Acidic residues" evidence="1">
    <location>
        <begin position="409"/>
        <end position="421"/>
    </location>
</feature>
<gene>
    <name evidence="3" type="ORF">SPSK_01621</name>
</gene>
<feature type="region of interest" description="Disordered" evidence="1">
    <location>
        <begin position="409"/>
        <end position="471"/>
    </location>
</feature>
<dbReference type="KEGG" id="ssck:SPSK_01621"/>
<feature type="compositionally biased region" description="Low complexity" evidence="1">
    <location>
        <begin position="103"/>
        <end position="112"/>
    </location>
</feature>
<dbReference type="AlphaFoldDB" id="A0A0F2MDA8"/>
<dbReference type="OrthoDB" id="3232309at2759"/>
<feature type="transmembrane region" description="Helical" evidence="2">
    <location>
        <begin position="367"/>
        <end position="388"/>
    </location>
</feature>
<accession>A0A0F2MDA8</accession>
<feature type="compositionally biased region" description="Low complexity" evidence="1">
    <location>
        <begin position="439"/>
        <end position="448"/>
    </location>
</feature>
<dbReference type="VEuPathDB" id="FungiDB:SPSK_01621"/>
<proteinExistence type="predicted"/>
<evidence type="ECO:0000313" key="3">
    <source>
        <dbReference type="EMBL" id="KJR87054.1"/>
    </source>
</evidence>
<feature type="transmembrane region" description="Helical" evidence="2">
    <location>
        <begin position="323"/>
        <end position="347"/>
    </location>
</feature>
<feature type="region of interest" description="Disordered" evidence="1">
    <location>
        <begin position="81"/>
        <end position="121"/>
    </location>
</feature>
<keyword evidence="2" id="KW-1133">Transmembrane helix</keyword>
<organism evidence="3 4">
    <name type="scientific">Sporothrix schenckii 1099-18</name>
    <dbReference type="NCBI Taxonomy" id="1397361"/>
    <lineage>
        <taxon>Eukaryota</taxon>
        <taxon>Fungi</taxon>
        <taxon>Dikarya</taxon>
        <taxon>Ascomycota</taxon>
        <taxon>Pezizomycotina</taxon>
        <taxon>Sordariomycetes</taxon>
        <taxon>Sordariomycetidae</taxon>
        <taxon>Ophiostomatales</taxon>
        <taxon>Ophiostomataceae</taxon>
        <taxon>Sporothrix</taxon>
    </lineage>
</organism>
<reference evidence="3 4" key="1">
    <citation type="journal article" date="2014" name="BMC Genomics">
        <title>Comparative genomics of the major fungal agents of human and animal Sporotrichosis: Sporothrix schenckii and Sporothrix brasiliensis.</title>
        <authorList>
            <person name="Teixeira M.M."/>
            <person name="de Almeida L.G."/>
            <person name="Kubitschek-Barreira P."/>
            <person name="Alves F.L."/>
            <person name="Kioshima E.S."/>
            <person name="Abadio A.K."/>
            <person name="Fernandes L."/>
            <person name="Derengowski L.S."/>
            <person name="Ferreira K.S."/>
            <person name="Souza R.C."/>
            <person name="Ruiz J.C."/>
            <person name="de Andrade N.C."/>
            <person name="Paes H.C."/>
            <person name="Nicola A.M."/>
            <person name="Albuquerque P."/>
            <person name="Gerber A.L."/>
            <person name="Martins V.P."/>
            <person name="Peconick L.D."/>
            <person name="Neto A.V."/>
            <person name="Chaucanez C.B."/>
            <person name="Silva P.A."/>
            <person name="Cunha O.L."/>
            <person name="de Oliveira F.F."/>
            <person name="dos Santos T.C."/>
            <person name="Barros A.L."/>
            <person name="Soares M.A."/>
            <person name="de Oliveira L.M."/>
            <person name="Marini M.M."/>
            <person name="Villalobos-Duno H."/>
            <person name="Cunha M.M."/>
            <person name="de Hoog S."/>
            <person name="da Silveira J.F."/>
            <person name="Henrissat B."/>
            <person name="Nino-Vega G.A."/>
            <person name="Cisalpino P.S."/>
            <person name="Mora-Montes H.M."/>
            <person name="Almeida S.R."/>
            <person name="Stajich J.E."/>
            <person name="Lopes-Bezerra L.M."/>
            <person name="Vasconcelos A.T."/>
            <person name="Felipe M.S."/>
        </authorList>
    </citation>
    <scope>NUCLEOTIDE SEQUENCE [LARGE SCALE GENOMIC DNA]</scope>
    <source>
        <strain evidence="3 4">1099-18</strain>
    </source>
</reference>
<dbReference type="EMBL" id="AXCR01000005">
    <property type="protein sequence ID" value="KJR87054.1"/>
    <property type="molecule type" value="Genomic_DNA"/>
</dbReference>
<name>A0A0F2MDA8_SPOSC</name>